<dbReference type="Pfam" id="PF00856">
    <property type="entry name" value="SET"/>
    <property type="match status" value="1"/>
</dbReference>
<feature type="domain" description="Pre-SET" evidence="10">
    <location>
        <begin position="597"/>
        <end position="693"/>
    </location>
</feature>
<dbReference type="PANTHER" id="PTHR46450">
    <property type="entry name" value="INACTIVE HISTONE-LYSINE N-METHYLTRANSFERASE SUVR1-RELATED"/>
    <property type="match status" value="1"/>
</dbReference>
<dbReference type="GO" id="GO:0046872">
    <property type="term" value="F:metal ion binding"/>
    <property type="evidence" value="ECO:0007669"/>
    <property type="project" value="UniProtKB-KW"/>
</dbReference>
<dbReference type="Gene3D" id="2.170.270.10">
    <property type="entry name" value="SET domain"/>
    <property type="match status" value="1"/>
</dbReference>
<keyword evidence="5" id="KW-0479">Metal-binding</keyword>
<protein>
    <submittedName>
        <fullName evidence="11">Uncharacterized protein</fullName>
    </submittedName>
</protein>
<dbReference type="InterPro" id="IPR007728">
    <property type="entry name" value="Pre-SET_dom"/>
</dbReference>
<evidence type="ECO:0000313" key="11">
    <source>
        <dbReference type="EMBL" id="KAL3531194.1"/>
    </source>
</evidence>
<feature type="region of interest" description="Disordered" evidence="8">
    <location>
        <begin position="160"/>
        <end position="193"/>
    </location>
</feature>
<dbReference type="PROSITE" id="PS50280">
    <property type="entry name" value="SET"/>
    <property type="match status" value="1"/>
</dbReference>
<feature type="compositionally biased region" description="Polar residues" evidence="8">
    <location>
        <begin position="173"/>
        <end position="193"/>
    </location>
</feature>
<dbReference type="SMART" id="SM00468">
    <property type="entry name" value="PreSET"/>
    <property type="match status" value="1"/>
</dbReference>
<evidence type="ECO:0000256" key="4">
    <source>
        <dbReference type="ARBA" id="ARBA00022679"/>
    </source>
</evidence>
<dbReference type="InterPro" id="IPR046341">
    <property type="entry name" value="SET_dom_sf"/>
</dbReference>
<dbReference type="EMBL" id="JBJUIK010000004">
    <property type="protein sequence ID" value="KAL3531194.1"/>
    <property type="molecule type" value="Genomic_DNA"/>
</dbReference>
<dbReference type="PROSITE" id="PS51580">
    <property type="entry name" value="SAM_MT43_3"/>
    <property type="match status" value="1"/>
</dbReference>
<dbReference type="GO" id="GO:0016740">
    <property type="term" value="F:transferase activity"/>
    <property type="evidence" value="ECO:0007669"/>
    <property type="project" value="UniProtKB-KW"/>
</dbReference>
<reference evidence="11 12" key="1">
    <citation type="submission" date="2024-11" db="EMBL/GenBank/DDBJ databases">
        <title>A near-complete genome assembly of Cinchona calisaya.</title>
        <authorList>
            <person name="Lian D.C."/>
            <person name="Zhao X.W."/>
            <person name="Wei L."/>
        </authorList>
    </citation>
    <scope>NUCLEOTIDE SEQUENCE [LARGE SCALE GENOMIC DNA]</scope>
    <source>
        <tissue evidence="11">Nenye</tissue>
    </source>
</reference>
<dbReference type="Gene3D" id="1.10.8.850">
    <property type="entry name" value="Histone-lysine N methyltransferase , C-terminal domain-like"/>
    <property type="match status" value="1"/>
</dbReference>
<comment type="caution">
    <text evidence="11">The sequence shown here is derived from an EMBL/GenBank/DDBJ whole genome shotgun (WGS) entry which is preliminary data.</text>
</comment>
<gene>
    <name evidence="11" type="ORF">ACH5RR_010516</name>
</gene>
<keyword evidence="7" id="KW-0539">Nucleus</keyword>
<feature type="region of interest" description="Disordered" evidence="8">
    <location>
        <begin position="277"/>
        <end position="298"/>
    </location>
</feature>
<dbReference type="Proteomes" id="UP001630127">
    <property type="component" value="Unassembled WGS sequence"/>
</dbReference>
<keyword evidence="4" id="KW-0808">Transferase</keyword>
<feature type="compositionally biased region" description="Basic and acidic residues" evidence="8">
    <location>
        <begin position="216"/>
        <end position="234"/>
    </location>
</feature>
<organism evidence="11 12">
    <name type="scientific">Cinchona calisaya</name>
    <dbReference type="NCBI Taxonomy" id="153742"/>
    <lineage>
        <taxon>Eukaryota</taxon>
        <taxon>Viridiplantae</taxon>
        <taxon>Streptophyta</taxon>
        <taxon>Embryophyta</taxon>
        <taxon>Tracheophyta</taxon>
        <taxon>Spermatophyta</taxon>
        <taxon>Magnoliopsida</taxon>
        <taxon>eudicotyledons</taxon>
        <taxon>Gunneridae</taxon>
        <taxon>Pentapetalae</taxon>
        <taxon>asterids</taxon>
        <taxon>lamiids</taxon>
        <taxon>Gentianales</taxon>
        <taxon>Rubiaceae</taxon>
        <taxon>Cinchonoideae</taxon>
        <taxon>Cinchoneae</taxon>
        <taxon>Cinchona</taxon>
    </lineage>
</organism>
<dbReference type="PROSITE" id="PS50867">
    <property type="entry name" value="PRE_SET"/>
    <property type="match status" value="1"/>
</dbReference>
<evidence type="ECO:0000256" key="5">
    <source>
        <dbReference type="ARBA" id="ARBA00022723"/>
    </source>
</evidence>
<evidence type="ECO:0000256" key="6">
    <source>
        <dbReference type="ARBA" id="ARBA00022833"/>
    </source>
</evidence>
<dbReference type="InterPro" id="IPR001214">
    <property type="entry name" value="SET_dom"/>
</dbReference>
<evidence type="ECO:0000256" key="2">
    <source>
        <dbReference type="ARBA" id="ARBA00004286"/>
    </source>
</evidence>
<evidence type="ECO:0000256" key="3">
    <source>
        <dbReference type="ARBA" id="ARBA00022454"/>
    </source>
</evidence>
<keyword evidence="3" id="KW-0158">Chromosome</keyword>
<evidence type="ECO:0000256" key="1">
    <source>
        <dbReference type="ARBA" id="ARBA00004123"/>
    </source>
</evidence>
<evidence type="ECO:0000313" key="12">
    <source>
        <dbReference type="Proteomes" id="UP001630127"/>
    </source>
</evidence>
<accession>A0ABD3AJ65</accession>
<dbReference type="PANTHER" id="PTHR46450:SF1">
    <property type="entry name" value="INACTIVE HISTONE-LYSINE N-METHYLTRANSFERASE SUVR1-RELATED"/>
    <property type="match status" value="1"/>
</dbReference>
<dbReference type="InterPro" id="IPR043017">
    <property type="entry name" value="WIYLD_dom_sf"/>
</dbReference>
<evidence type="ECO:0000259" key="9">
    <source>
        <dbReference type="PROSITE" id="PS50280"/>
    </source>
</evidence>
<dbReference type="FunFam" id="2.170.270.10:FF:000046">
    <property type="entry name" value="SET-domain containing protein lysine methyltransferase family protein"/>
    <property type="match status" value="1"/>
</dbReference>
<sequence length="866" mass="96923">MPPNPRVARAFRAMRDLGISEDKVKPVLKNLLKLYDKNWDLIEEENYRVLADAIFDNEEAKAAQSMKKPENVEQARVLEEEAQEQDEPERPLKRLRLKYQGQASESCNNSTRLAGTSLMILKDEPIELPEVCSQTQVQSMLGTTPPNNGNRRIESQHLSCESLDRSKGKQPVSPKSLTIQERSGMSQPVSANKSKMNIPTTIESVVVPHPLSPRSRGKEAYSTHFDSGEMRSESEWSSQAVSREKTVGSQILVQHKDVPLTGDMPVVELPLAVIHPETSDKGDSQRIRSSIKEQDGSETLISESAGGKFTSDGVPALSCETGTNSKLATIPDGSSSQLQVASSPLGEVKISLSCNISPERPDFHMPSLDSVVKLVEDRCLKSYKLLDSNFSVMKLMTDICECFLELGSESHSVSEEIMQAIPRGESEETMQVIPRVDLQRKFSLGDPVVGRGLHFHMPDGLYTAQSDNEVALPQPLQLSPPCNGIYDRAQPHEEASQCNQGVHEENEQSNLDDPNCKSLVVVQHHQLSPDQIQSLHDVFDISKGQERVLISIVNEINSECPPSFHYMSQNAVFQNAHVNFSLARIGDDNCCSKCFGDCLSLSKPCACAHDTGGEFAYTAEGLLKEFFLDECVSMTRDPQKQCQYYCKECPLERSKNDDIIEPCKGHLVRKFIKECWWKCGCTKQCGNRVVQRGITCNLQVFMTEGKGWGLRTLEDLPKGAFVCEYVGEVLTNAEFFDRVSRSLKGEVHSHPVLLDADWGCEGVLKDEDALCLDATHYGNAARFINHRCFDSNMVEIPVEVETPNHHYYHIAFFTTRKVKAMEELTWDYGIDFDDVDHPVKAFRCHCGSKFCRNMRRASRSRSFAGR</sequence>
<dbReference type="InterPro" id="IPR025776">
    <property type="entry name" value="SUVR4/1/2"/>
</dbReference>
<keyword evidence="12" id="KW-1185">Reference proteome</keyword>
<dbReference type="InterPro" id="IPR018848">
    <property type="entry name" value="WIYLD_domain"/>
</dbReference>
<feature type="region of interest" description="Disordered" evidence="8">
    <location>
        <begin position="493"/>
        <end position="513"/>
    </location>
</feature>
<dbReference type="GO" id="GO:0005634">
    <property type="term" value="C:nucleus"/>
    <property type="evidence" value="ECO:0007669"/>
    <property type="project" value="UniProtKB-SubCell"/>
</dbReference>
<keyword evidence="6" id="KW-0862">Zinc</keyword>
<feature type="compositionally biased region" description="Basic and acidic residues" evidence="8">
    <location>
        <begin position="277"/>
        <end position="295"/>
    </location>
</feature>
<feature type="region of interest" description="Disordered" evidence="8">
    <location>
        <begin position="208"/>
        <end position="237"/>
    </location>
</feature>
<evidence type="ECO:0000256" key="8">
    <source>
        <dbReference type="SAM" id="MobiDB-lite"/>
    </source>
</evidence>
<feature type="domain" description="SET" evidence="9">
    <location>
        <begin position="696"/>
        <end position="829"/>
    </location>
</feature>
<dbReference type="CDD" id="cd10538">
    <property type="entry name" value="SET_SETDB-like"/>
    <property type="match status" value="1"/>
</dbReference>
<evidence type="ECO:0000259" key="10">
    <source>
        <dbReference type="PROSITE" id="PS50867"/>
    </source>
</evidence>
<name>A0ABD3AJ65_9GENT</name>
<dbReference type="Pfam" id="PF10440">
    <property type="entry name" value="WIYLD"/>
    <property type="match status" value="1"/>
</dbReference>
<dbReference type="GO" id="GO:0005694">
    <property type="term" value="C:chromosome"/>
    <property type="evidence" value="ECO:0007669"/>
    <property type="project" value="UniProtKB-SubCell"/>
</dbReference>
<dbReference type="SMART" id="SM00317">
    <property type="entry name" value="SET"/>
    <property type="match status" value="1"/>
</dbReference>
<dbReference type="AlphaFoldDB" id="A0ABD3AJ65"/>
<dbReference type="SUPFAM" id="SSF82199">
    <property type="entry name" value="SET domain"/>
    <property type="match status" value="1"/>
</dbReference>
<comment type="subcellular location">
    <subcellularLocation>
        <location evidence="2">Chromosome</location>
    </subcellularLocation>
    <subcellularLocation>
        <location evidence="1">Nucleus</location>
    </subcellularLocation>
</comment>
<evidence type="ECO:0000256" key="7">
    <source>
        <dbReference type="ARBA" id="ARBA00023242"/>
    </source>
</evidence>
<proteinExistence type="predicted"/>